<evidence type="ECO:0008006" key="12">
    <source>
        <dbReference type="Google" id="ProtNLM"/>
    </source>
</evidence>
<dbReference type="Gene3D" id="1.10.601.10">
    <property type="entry name" value="RNA Polymerase Primary Sigma Factor"/>
    <property type="match status" value="1"/>
</dbReference>
<evidence type="ECO:0000256" key="2">
    <source>
        <dbReference type="ARBA" id="ARBA00023015"/>
    </source>
</evidence>
<dbReference type="SUPFAM" id="SSF88946">
    <property type="entry name" value="Sigma2 domain of RNA polymerase sigma factors"/>
    <property type="match status" value="1"/>
</dbReference>
<dbReference type="PANTHER" id="PTHR30603">
    <property type="entry name" value="RNA POLYMERASE SIGMA FACTOR RPO"/>
    <property type="match status" value="1"/>
</dbReference>
<comment type="similarity">
    <text evidence="1">Belongs to the sigma-70 factor family.</text>
</comment>
<protein>
    <recommendedName>
        <fullName evidence="12">Sigma factor</fullName>
    </recommendedName>
</protein>
<keyword evidence="4" id="KW-0238">DNA-binding</keyword>
<dbReference type="SUPFAM" id="SSF88659">
    <property type="entry name" value="Sigma3 and sigma4 domains of RNA polymerase sigma factors"/>
    <property type="match status" value="2"/>
</dbReference>
<organism evidence="10 11">
    <name type="scientific">Sphagnum troendelagicum</name>
    <dbReference type="NCBI Taxonomy" id="128251"/>
    <lineage>
        <taxon>Eukaryota</taxon>
        <taxon>Viridiplantae</taxon>
        <taxon>Streptophyta</taxon>
        <taxon>Embryophyta</taxon>
        <taxon>Bryophyta</taxon>
        <taxon>Sphagnophytina</taxon>
        <taxon>Sphagnopsida</taxon>
        <taxon>Sphagnales</taxon>
        <taxon>Sphagnaceae</taxon>
        <taxon>Sphagnum</taxon>
    </lineage>
</organism>
<evidence type="ECO:0000256" key="6">
    <source>
        <dbReference type="SAM" id="MobiDB-lite"/>
    </source>
</evidence>
<dbReference type="EMBL" id="OZ019907">
    <property type="protein sequence ID" value="CAK9205396.1"/>
    <property type="molecule type" value="Genomic_DNA"/>
</dbReference>
<proteinExistence type="inferred from homology"/>
<keyword evidence="2" id="KW-0805">Transcription regulation</keyword>
<dbReference type="InterPro" id="IPR050239">
    <property type="entry name" value="Sigma-70_RNA_pol_init_factors"/>
</dbReference>
<dbReference type="InterPro" id="IPR013324">
    <property type="entry name" value="RNA_pol_sigma_r3/r4-like"/>
</dbReference>
<dbReference type="InterPro" id="IPR000943">
    <property type="entry name" value="RNA_pol_sigma70"/>
</dbReference>
<evidence type="ECO:0000313" key="11">
    <source>
        <dbReference type="Proteomes" id="UP001497512"/>
    </source>
</evidence>
<dbReference type="Pfam" id="PF04545">
    <property type="entry name" value="Sigma70_r4"/>
    <property type="match status" value="1"/>
</dbReference>
<reference evidence="10" key="1">
    <citation type="submission" date="2024-02" db="EMBL/GenBank/DDBJ databases">
        <authorList>
            <consortium name="ELIXIR-Norway"/>
            <consortium name="Elixir Norway"/>
        </authorList>
    </citation>
    <scope>NUCLEOTIDE SEQUENCE</scope>
</reference>
<dbReference type="InterPro" id="IPR007627">
    <property type="entry name" value="RNA_pol_sigma70_r2"/>
</dbReference>
<feature type="domain" description="RNA polymerase sigma-70 region 4" evidence="9">
    <location>
        <begin position="460"/>
        <end position="513"/>
    </location>
</feature>
<dbReference type="Gene3D" id="1.20.140.160">
    <property type="match status" value="1"/>
</dbReference>
<evidence type="ECO:0000313" key="10">
    <source>
        <dbReference type="EMBL" id="CAK9205396.1"/>
    </source>
</evidence>
<dbReference type="InterPro" id="IPR007624">
    <property type="entry name" value="RNA_pol_sigma70_r3"/>
</dbReference>
<dbReference type="InterPro" id="IPR007630">
    <property type="entry name" value="RNA_pol_sigma70_r4"/>
</dbReference>
<dbReference type="Pfam" id="PF04539">
    <property type="entry name" value="Sigma70_r3"/>
    <property type="match status" value="1"/>
</dbReference>
<evidence type="ECO:0000256" key="5">
    <source>
        <dbReference type="ARBA" id="ARBA00023163"/>
    </source>
</evidence>
<dbReference type="Proteomes" id="UP001497512">
    <property type="component" value="Chromosome 15"/>
</dbReference>
<feature type="domain" description="RNA polymerase sigma-70 region 2" evidence="8">
    <location>
        <begin position="291"/>
        <end position="359"/>
    </location>
</feature>
<feature type="region of interest" description="Disordered" evidence="6">
    <location>
        <begin position="1"/>
        <end position="30"/>
    </location>
</feature>
<name>A0ABP0TVC0_9BRYO</name>
<keyword evidence="5" id="KW-0804">Transcription</keyword>
<dbReference type="InterPro" id="IPR013325">
    <property type="entry name" value="RNA_pol_sigma_r2"/>
</dbReference>
<evidence type="ECO:0000256" key="1">
    <source>
        <dbReference type="ARBA" id="ARBA00007788"/>
    </source>
</evidence>
<evidence type="ECO:0000259" key="9">
    <source>
        <dbReference type="Pfam" id="PF04545"/>
    </source>
</evidence>
<dbReference type="Pfam" id="PF04542">
    <property type="entry name" value="Sigma70_r2"/>
    <property type="match status" value="1"/>
</dbReference>
<evidence type="ECO:0000259" key="7">
    <source>
        <dbReference type="Pfam" id="PF04539"/>
    </source>
</evidence>
<dbReference type="PANTHER" id="PTHR30603:SF4">
    <property type="entry name" value="RNA POLYMERASE SIGMA FACTOR SIGE, CHLOROPLASTIC_MITOCHONDRIAL"/>
    <property type="match status" value="1"/>
</dbReference>
<accession>A0ABP0TVC0</accession>
<feature type="domain" description="RNA polymerase sigma-70 region 3" evidence="7">
    <location>
        <begin position="376"/>
        <end position="444"/>
    </location>
</feature>
<dbReference type="InterPro" id="IPR014284">
    <property type="entry name" value="RNA_pol_sigma-70_dom"/>
</dbReference>
<keyword evidence="3" id="KW-0731">Sigma factor</keyword>
<keyword evidence="11" id="KW-1185">Reference proteome</keyword>
<evidence type="ECO:0000259" key="8">
    <source>
        <dbReference type="Pfam" id="PF04542"/>
    </source>
</evidence>
<feature type="compositionally biased region" description="Polar residues" evidence="6">
    <location>
        <begin position="10"/>
        <end position="28"/>
    </location>
</feature>
<evidence type="ECO:0000256" key="3">
    <source>
        <dbReference type="ARBA" id="ARBA00023082"/>
    </source>
</evidence>
<feature type="region of interest" description="Disordered" evidence="6">
    <location>
        <begin position="69"/>
        <end position="90"/>
    </location>
</feature>
<gene>
    <name evidence="10" type="ORF">CSSPTR1EN2_LOCUS7827</name>
</gene>
<sequence length="525" mass="58659">MGSWEIDGDSASSSTGIVSHGLTSTRASNCRPKCRSPQTVAFLATSGTGHDVLVSPHEVHKNQKLLQPNKGRKVRGSGAALHPVSSPPPVDTIDLEATATLLEHVYKDSLSDALENSFRQPSFDLLVSDLDTKSRVLSNVNNIHDSQVCNEPSSDGAPKSTKKTQVRKANTAGEQQIMKAIKSPSVKKIRKKSLTVPSKLAKTLLINKYNTSLDLTPPLWDKLPGGLLTATEERSLATLLKPVKQLQKLREELRDVIGQEPTDEQWASAAKLDKQTLKRQLLLSRAARNKLIQHNLRLVLSQAHKYYKGNMSFSLHDLCQEGVLGLMHSVDKFDPTKGYRFSTYAIYWIRNSILRAQTKSGHMVRSPINVSMQKVNIKRAKLDLGLELGRSPTSKEVMQRLGLGVDRYHDILRTTMQTTSLHLRDRITGEEKIDNLADTDDASSMMLGGRNMLRAGVDDVLDSLKPKENLVLRQRFGLDGKGQRSLSEVGHNLNLSREMVRRYELQGLMRMKHPTRVEYLRKYLV</sequence>
<dbReference type="NCBIfam" id="TIGR02937">
    <property type="entry name" value="sigma70-ECF"/>
    <property type="match status" value="1"/>
</dbReference>
<evidence type="ECO:0000256" key="4">
    <source>
        <dbReference type="ARBA" id="ARBA00023125"/>
    </source>
</evidence>
<dbReference type="PRINTS" id="PR00046">
    <property type="entry name" value="SIGMA70FCT"/>
</dbReference>